<reference evidence="4 5" key="1">
    <citation type="submission" date="2018-04" db="EMBL/GenBank/DDBJ databases">
        <title>The genome of golden apple snail Pomacea canaliculata provides insight into stress tolerance and invasive adaptation.</title>
        <authorList>
            <person name="Liu C."/>
            <person name="Liu B."/>
            <person name="Ren Y."/>
            <person name="Zhang Y."/>
            <person name="Wang H."/>
            <person name="Li S."/>
            <person name="Jiang F."/>
            <person name="Yin L."/>
            <person name="Zhang G."/>
            <person name="Qian W."/>
            <person name="Fan W."/>
        </authorList>
    </citation>
    <scope>NUCLEOTIDE SEQUENCE [LARGE SCALE GENOMIC DNA]</scope>
    <source>
        <strain evidence="4">SZHN2017</strain>
        <tissue evidence="4">Muscle</tissue>
    </source>
</reference>
<organism evidence="4 5">
    <name type="scientific">Pomacea canaliculata</name>
    <name type="common">Golden apple snail</name>
    <dbReference type="NCBI Taxonomy" id="400727"/>
    <lineage>
        <taxon>Eukaryota</taxon>
        <taxon>Metazoa</taxon>
        <taxon>Spiralia</taxon>
        <taxon>Lophotrochozoa</taxon>
        <taxon>Mollusca</taxon>
        <taxon>Gastropoda</taxon>
        <taxon>Caenogastropoda</taxon>
        <taxon>Architaenioglossa</taxon>
        <taxon>Ampullarioidea</taxon>
        <taxon>Ampullariidae</taxon>
        <taxon>Pomacea</taxon>
    </lineage>
</organism>
<dbReference type="InterPro" id="IPR003172">
    <property type="entry name" value="ML_dom"/>
</dbReference>
<dbReference type="SUPFAM" id="SSF63707">
    <property type="entry name" value="Ganglioside M2 (gm2) activator"/>
    <property type="match status" value="1"/>
</dbReference>
<feature type="region of interest" description="Disordered" evidence="2">
    <location>
        <begin position="1"/>
        <end position="35"/>
    </location>
</feature>
<evidence type="ECO:0000313" key="5">
    <source>
        <dbReference type="Proteomes" id="UP000245119"/>
    </source>
</evidence>
<accession>A0A2T7P3C1</accession>
<dbReference type="OrthoDB" id="6101610at2759"/>
<dbReference type="Proteomes" id="UP000245119">
    <property type="component" value="Linkage Group LG6"/>
</dbReference>
<evidence type="ECO:0000256" key="1">
    <source>
        <dbReference type="ARBA" id="ARBA00022729"/>
    </source>
</evidence>
<dbReference type="InterPro" id="IPR028996">
    <property type="entry name" value="GM2-AP"/>
</dbReference>
<dbReference type="Pfam" id="PF02221">
    <property type="entry name" value="E1_DerP2_DerF2"/>
    <property type="match status" value="1"/>
</dbReference>
<dbReference type="GO" id="GO:0005319">
    <property type="term" value="F:lipid transporter activity"/>
    <property type="evidence" value="ECO:0007669"/>
    <property type="project" value="TreeGrafter"/>
</dbReference>
<dbReference type="GO" id="GO:0006689">
    <property type="term" value="P:ganglioside catabolic process"/>
    <property type="evidence" value="ECO:0007669"/>
    <property type="project" value="InterPro"/>
</dbReference>
<dbReference type="GO" id="GO:0008047">
    <property type="term" value="F:enzyme activator activity"/>
    <property type="evidence" value="ECO:0007669"/>
    <property type="project" value="InterPro"/>
</dbReference>
<evidence type="ECO:0000256" key="2">
    <source>
        <dbReference type="SAM" id="MobiDB-lite"/>
    </source>
</evidence>
<proteinExistence type="predicted"/>
<dbReference type="AlphaFoldDB" id="A0A2T7P3C1"/>
<name>A0A2T7P3C1_POMCA</name>
<feature type="compositionally biased region" description="Polar residues" evidence="2">
    <location>
        <begin position="16"/>
        <end position="33"/>
    </location>
</feature>
<evidence type="ECO:0000259" key="3">
    <source>
        <dbReference type="Pfam" id="PF02221"/>
    </source>
</evidence>
<dbReference type="Gene3D" id="2.70.220.10">
    <property type="entry name" value="Ganglioside GM2 activator"/>
    <property type="match status" value="1"/>
</dbReference>
<sequence length="182" mass="20413">MEAVACTDDPRPQLLEGNNEQSDITSPQPSYGQRSRDADSWIKLTKFDMSPTPLHLPGNALLTVNGAVSHVISENVEMDVTILKHLLSRWTKMPCTEDLGSCHYDDPCHFMQVFFPNGTCPKEFTDNGMPCTCPFKTSNSITLNQDRLSLPDGDYYIKIVMTEKGNQKVVSCLEFYVSLSRD</sequence>
<keyword evidence="5" id="KW-1185">Reference proteome</keyword>
<feature type="domain" description="MD-2-related lipid-recognition" evidence="3">
    <location>
        <begin position="37"/>
        <end position="178"/>
    </location>
</feature>
<comment type="caution">
    <text evidence="4">The sequence shown here is derived from an EMBL/GenBank/DDBJ whole genome shotgun (WGS) entry which is preliminary data.</text>
</comment>
<gene>
    <name evidence="4" type="ORF">C0Q70_10468</name>
</gene>
<dbReference type="PANTHER" id="PTHR17357">
    <property type="entry name" value="GM2 GANGLIOSIDE ACTIVATOR PROTEIN"/>
    <property type="match status" value="1"/>
</dbReference>
<dbReference type="InterPro" id="IPR036846">
    <property type="entry name" value="GM2-AP_sf"/>
</dbReference>
<dbReference type="GO" id="GO:0009898">
    <property type="term" value="C:cytoplasmic side of plasma membrane"/>
    <property type="evidence" value="ECO:0007669"/>
    <property type="project" value="TreeGrafter"/>
</dbReference>
<dbReference type="EMBL" id="PZQS01000006">
    <property type="protein sequence ID" value="PVD27893.1"/>
    <property type="molecule type" value="Genomic_DNA"/>
</dbReference>
<protein>
    <recommendedName>
        <fullName evidence="3">MD-2-related lipid-recognition domain-containing protein</fullName>
    </recommendedName>
</protein>
<keyword evidence="1" id="KW-0732">Signal</keyword>
<evidence type="ECO:0000313" key="4">
    <source>
        <dbReference type="EMBL" id="PVD27893.1"/>
    </source>
</evidence>
<dbReference type="PANTHER" id="PTHR17357:SF0">
    <property type="entry name" value="GANGLIOSIDE GM2 ACTIVATOR"/>
    <property type="match status" value="1"/>
</dbReference>